<feature type="domain" description="PPM-type phosphatase" evidence="4">
    <location>
        <begin position="45"/>
        <end position="402"/>
    </location>
</feature>
<dbReference type="Gene3D" id="3.60.40.10">
    <property type="entry name" value="PPM-type phosphatase domain"/>
    <property type="match status" value="1"/>
</dbReference>
<feature type="domain" description="Protein kinase" evidence="3">
    <location>
        <begin position="561"/>
        <end position="954"/>
    </location>
</feature>
<evidence type="ECO:0000256" key="2">
    <source>
        <dbReference type="SAM" id="SignalP"/>
    </source>
</evidence>
<dbReference type="SMART" id="SM00220">
    <property type="entry name" value="S_TKc"/>
    <property type="match status" value="1"/>
</dbReference>
<dbReference type="InterPro" id="IPR008271">
    <property type="entry name" value="Ser/Thr_kinase_AS"/>
</dbReference>
<feature type="region of interest" description="Disordered" evidence="1">
    <location>
        <begin position="410"/>
        <end position="438"/>
    </location>
</feature>
<evidence type="ECO:0000313" key="5">
    <source>
        <dbReference type="EMBL" id="CAL5223789.1"/>
    </source>
</evidence>
<keyword evidence="2" id="KW-0732">Signal</keyword>
<dbReference type="PROSITE" id="PS00108">
    <property type="entry name" value="PROTEIN_KINASE_ST"/>
    <property type="match status" value="1"/>
</dbReference>
<dbReference type="InterPro" id="IPR015655">
    <property type="entry name" value="PP2C"/>
</dbReference>
<dbReference type="EMBL" id="CAXHTA020000009">
    <property type="protein sequence ID" value="CAL5223789.1"/>
    <property type="molecule type" value="Genomic_DNA"/>
</dbReference>
<proteinExistence type="predicted"/>
<name>A0ABP1FXR6_9CHLO</name>
<evidence type="ECO:0000313" key="6">
    <source>
        <dbReference type="Proteomes" id="UP001497392"/>
    </source>
</evidence>
<dbReference type="InterPro" id="IPR011009">
    <property type="entry name" value="Kinase-like_dom_sf"/>
</dbReference>
<evidence type="ECO:0000259" key="3">
    <source>
        <dbReference type="PROSITE" id="PS50011"/>
    </source>
</evidence>
<dbReference type="Pfam" id="PF00069">
    <property type="entry name" value="Pkinase"/>
    <property type="match status" value="1"/>
</dbReference>
<dbReference type="PROSITE" id="PS50011">
    <property type="entry name" value="PROTEIN_KINASE_DOM"/>
    <property type="match status" value="1"/>
</dbReference>
<protein>
    <submittedName>
        <fullName evidence="5">G6357 protein</fullName>
    </submittedName>
</protein>
<dbReference type="InterPro" id="IPR036457">
    <property type="entry name" value="PPM-type-like_dom_sf"/>
</dbReference>
<feature type="chain" id="PRO_5046376391" evidence="2">
    <location>
        <begin position="25"/>
        <end position="979"/>
    </location>
</feature>
<dbReference type="CDD" id="cd00180">
    <property type="entry name" value="PKc"/>
    <property type="match status" value="1"/>
</dbReference>
<feature type="signal peptide" evidence="2">
    <location>
        <begin position="1"/>
        <end position="24"/>
    </location>
</feature>
<feature type="region of interest" description="Disordered" evidence="1">
    <location>
        <begin position="301"/>
        <end position="349"/>
    </location>
</feature>
<reference evidence="5 6" key="1">
    <citation type="submission" date="2024-06" db="EMBL/GenBank/DDBJ databases">
        <authorList>
            <person name="Kraege A."/>
            <person name="Thomma B."/>
        </authorList>
    </citation>
    <scope>NUCLEOTIDE SEQUENCE [LARGE SCALE GENOMIC DNA]</scope>
</reference>
<accession>A0ABP1FXR6</accession>
<gene>
    <name evidence="5" type="primary">g6357</name>
    <name evidence="5" type="ORF">VP750_LOCUS5448</name>
</gene>
<dbReference type="PROSITE" id="PS51746">
    <property type="entry name" value="PPM_2"/>
    <property type="match status" value="1"/>
</dbReference>
<dbReference type="SUPFAM" id="SSF56112">
    <property type="entry name" value="Protein kinase-like (PK-like)"/>
    <property type="match status" value="1"/>
</dbReference>
<dbReference type="InterPro" id="IPR001932">
    <property type="entry name" value="PPM-type_phosphatase-like_dom"/>
</dbReference>
<dbReference type="SMART" id="SM00332">
    <property type="entry name" value="PP2Cc"/>
    <property type="match status" value="1"/>
</dbReference>
<organism evidence="5 6">
    <name type="scientific">Coccomyxa viridis</name>
    <dbReference type="NCBI Taxonomy" id="1274662"/>
    <lineage>
        <taxon>Eukaryota</taxon>
        <taxon>Viridiplantae</taxon>
        <taxon>Chlorophyta</taxon>
        <taxon>core chlorophytes</taxon>
        <taxon>Trebouxiophyceae</taxon>
        <taxon>Trebouxiophyceae incertae sedis</taxon>
        <taxon>Coccomyxaceae</taxon>
        <taxon>Coccomyxa</taxon>
    </lineage>
</organism>
<dbReference type="Proteomes" id="UP001497392">
    <property type="component" value="Unassembled WGS sequence"/>
</dbReference>
<evidence type="ECO:0000256" key="1">
    <source>
        <dbReference type="SAM" id="MobiDB-lite"/>
    </source>
</evidence>
<dbReference type="Pfam" id="PF00481">
    <property type="entry name" value="PP2C"/>
    <property type="match status" value="1"/>
</dbReference>
<dbReference type="Gene3D" id="1.10.510.10">
    <property type="entry name" value="Transferase(Phosphotransferase) domain 1"/>
    <property type="match status" value="1"/>
</dbReference>
<dbReference type="SUPFAM" id="SSF81606">
    <property type="entry name" value="PP2C-like"/>
    <property type="match status" value="1"/>
</dbReference>
<dbReference type="InterPro" id="IPR000719">
    <property type="entry name" value="Prot_kinase_dom"/>
</dbReference>
<comment type="caution">
    <text evidence="5">The sequence shown here is derived from an EMBL/GenBank/DDBJ whole genome shotgun (WGS) entry which is preliminary data.</text>
</comment>
<dbReference type="CDD" id="cd00143">
    <property type="entry name" value="PP2Cc"/>
    <property type="match status" value="1"/>
</dbReference>
<sequence>MSAGRQGWLTLVALLALLAALVVPSLVHRHTQSSGKQVAQPCLLPCGISLLQGRRAQMEDRAVCMEDLLPDRKGPRVSFFGVYDGHNGNAAVDFVSSKIHRGLHEALSAGPLRAAAVQSALESVLGTVSEELLHWASESGDTSGCTAVTAVSLGNSFLVAHIGDSKAILCQQKSHEGRVSAVELTSDHSPGREDERARIVAAGGSITQNLAGTVWRMQDGLAVSRALGDLHLRPTGLISSPEFSTWRKLNREQDSFLVLVSDGATEALSAAQICQIAAATASGKEAPITALPRAIPLLPVPSASSPAPPSGGAGTTVNSRDAEASAGDADGDTPDAVTGPSARHADSARHRPGLLVHAPVMPSLPGLVPRPLSLPEAVAEAITLAAYKQGSTDNLAALVVDLQPEWRASRQSREVSAEPQPASRGAISGQRGRAGPELSGEGLPWHSTGLIEPQHGSGHVYQLQELVALVPRREATAGEAPSAWSDVCRLPASHQHAIDEGPSQASDELCWQLHPEQLQLAPAAAGLVRTLTSIPIEAEERSLRISPLSGRGPTNRGPGYISDADQFAKGGFGEVWRATRRSAQGGNTGDSTTEGTFVLKHISSLKGQAAKLSGLREAYFGTLLRGVNQTLTGMEKGGSRHGLDHIVRFVESFQDESGMWLVFHDEGTSVHSLMYAPAIAGPHHTPPHASHAGVPELSEPSEWWWMLRNGPGGEESLRSLLRQTLQALHTLHSHNITHRDVKLENLLVRTEGLPQDGTGGVQALHVRLIDFGSALDPHSLRSLYGEGGPSAEEQTMEYAPPEALLGRYWTGVRVLKRTWPYDMWSLGVTWLELVMGTPHVFQVDPRTRVKLYHQLRMDAMPDGDMQLAFWLRGLMELCIYPPQPGRTEKLPGGAKQLPLPWSCTEGALMHLIRARDPSSKGLPSVLALRLLMLLLHWNPAMRPTPEQALRHAFFATRLDSQESGEGLKCTSDRTVQGWC</sequence>
<keyword evidence="6" id="KW-1185">Reference proteome</keyword>
<evidence type="ECO:0000259" key="4">
    <source>
        <dbReference type="PROSITE" id="PS51746"/>
    </source>
</evidence>
<dbReference type="PANTHER" id="PTHR47992">
    <property type="entry name" value="PROTEIN PHOSPHATASE"/>
    <property type="match status" value="1"/>
</dbReference>